<dbReference type="OrthoDB" id="9797252at2"/>
<dbReference type="RefSeq" id="WP_012236689.1">
    <property type="nucleotide sequence ID" value="NC_010162.1"/>
</dbReference>
<dbReference type="InterPro" id="IPR051052">
    <property type="entry name" value="Diverse_substrate_MTase"/>
</dbReference>
<dbReference type="KEGG" id="scl:sce4058"/>
<dbReference type="eggNOG" id="COG0500">
    <property type="taxonomic scope" value="Bacteria"/>
</dbReference>
<dbReference type="Pfam" id="PF13649">
    <property type="entry name" value="Methyltransf_25"/>
    <property type="match status" value="1"/>
</dbReference>
<dbReference type="PANTHER" id="PTHR44942">
    <property type="entry name" value="METHYLTRANSF_11 DOMAIN-CONTAINING PROTEIN"/>
    <property type="match status" value="1"/>
</dbReference>
<dbReference type="CDD" id="cd02440">
    <property type="entry name" value="AdoMet_MTases"/>
    <property type="match status" value="1"/>
</dbReference>
<feature type="domain" description="Methyltransferase" evidence="3">
    <location>
        <begin position="42"/>
        <end position="115"/>
    </location>
</feature>
<evidence type="ECO:0000313" key="5">
    <source>
        <dbReference type="Proteomes" id="UP000002139"/>
    </source>
</evidence>
<dbReference type="SUPFAM" id="SSF53335">
    <property type="entry name" value="S-adenosyl-L-methionine-dependent methyltransferases"/>
    <property type="match status" value="1"/>
</dbReference>
<keyword evidence="5" id="KW-1185">Reference proteome</keyword>
<dbReference type="Gene3D" id="3.40.50.150">
    <property type="entry name" value="Vaccinia Virus protein VP39"/>
    <property type="match status" value="1"/>
</dbReference>
<reference evidence="4 5" key="1">
    <citation type="journal article" date="2007" name="Nat. Biotechnol.">
        <title>Complete genome sequence of the myxobacterium Sorangium cellulosum.</title>
        <authorList>
            <person name="Schneiker S."/>
            <person name="Perlova O."/>
            <person name="Kaiser O."/>
            <person name="Gerth K."/>
            <person name="Alici A."/>
            <person name="Altmeyer M.O."/>
            <person name="Bartels D."/>
            <person name="Bekel T."/>
            <person name="Beyer S."/>
            <person name="Bode E."/>
            <person name="Bode H.B."/>
            <person name="Bolten C.J."/>
            <person name="Choudhuri J.V."/>
            <person name="Doss S."/>
            <person name="Elnakady Y.A."/>
            <person name="Frank B."/>
            <person name="Gaigalat L."/>
            <person name="Goesmann A."/>
            <person name="Groeger C."/>
            <person name="Gross F."/>
            <person name="Jelsbak L."/>
            <person name="Jelsbak L."/>
            <person name="Kalinowski J."/>
            <person name="Kegler C."/>
            <person name="Knauber T."/>
            <person name="Konietzny S."/>
            <person name="Kopp M."/>
            <person name="Krause L."/>
            <person name="Krug D."/>
            <person name="Linke B."/>
            <person name="Mahmud T."/>
            <person name="Martinez-Arias R."/>
            <person name="McHardy A.C."/>
            <person name="Merai M."/>
            <person name="Meyer F."/>
            <person name="Mormann S."/>
            <person name="Munoz-Dorado J."/>
            <person name="Perez J."/>
            <person name="Pradella S."/>
            <person name="Rachid S."/>
            <person name="Raddatz G."/>
            <person name="Rosenau F."/>
            <person name="Rueckert C."/>
            <person name="Sasse F."/>
            <person name="Scharfe M."/>
            <person name="Schuster S.C."/>
            <person name="Suen G."/>
            <person name="Treuner-Lange A."/>
            <person name="Velicer G.J."/>
            <person name="Vorholter F.-J."/>
            <person name="Weissman K.J."/>
            <person name="Welch R.D."/>
            <person name="Wenzel S.C."/>
            <person name="Whitworth D.E."/>
            <person name="Wilhelm S."/>
            <person name="Wittmann C."/>
            <person name="Bloecker H."/>
            <person name="Puehler A."/>
            <person name="Mueller R."/>
        </authorList>
    </citation>
    <scope>NUCLEOTIDE SEQUENCE [LARGE SCALE GENOMIC DNA]</scope>
    <source>
        <strain evidence="5">So ce56</strain>
    </source>
</reference>
<dbReference type="HOGENOM" id="CLU_049344_7_1_7"/>
<dbReference type="InterPro" id="IPR029063">
    <property type="entry name" value="SAM-dependent_MTases_sf"/>
</dbReference>
<evidence type="ECO:0000256" key="1">
    <source>
        <dbReference type="ARBA" id="ARBA00022603"/>
    </source>
</evidence>
<dbReference type="Proteomes" id="UP000002139">
    <property type="component" value="Chromosome"/>
</dbReference>
<dbReference type="GO" id="GO:0008168">
    <property type="term" value="F:methyltransferase activity"/>
    <property type="evidence" value="ECO:0007669"/>
    <property type="project" value="UniProtKB-KW"/>
</dbReference>
<evidence type="ECO:0000259" key="3">
    <source>
        <dbReference type="Pfam" id="PF13649"/>
    </source>
</evidence>
<protein>
    <submittedName>
        <fullName evidence="4">Methyltransferase</fullName>
        <ecNumber evidence="4">2.1.1.-</ecNumber>
    </submittedName>
</protein>
<dbReference type="GO" id="GO:0032259">
    <property type="term" value="P:methylation"/>
    <property type="evidence" value="ECO:0007669"/>
    <property type="project" value="UniProtKB-KW"/>
</dbReference>
<dbReference type="STRING" id="448385.sce4058"/>
<dbReference type="InterPro" id="IPR041698">
    <property type="entry name" value="Methyltransf_25"/>
</dbReference>
<gene>
    <name evidence="4" type="ordered locus">sce4058</name>
</gene>
<dbReference type="PANTHER" id="PTHR44942:SF4">
    <property type="entry name" value="METHYLTRANSFERASE TYPE 11 DOMAIN-CONTAINING PROTEIN"/>
    <property type="match status" value="1"/>
</dbReference>
<name>A9EVF8_SORC5</name>
<accession>A9EVF8</accession>
<dbReference type="BioCyc" id="SCEL448385:SCE_RS20845-MONOMER"/>
<keyword evidence="2 4" id="KW-0808">Transferase</keyword>
<keyword evidence="1 4" id="KW-0489">Methyltransferase</keyword>
<dbReference type="EMBL" id="AM746676">
    <property type="protein sequence ID" value="CAN94219.1"/>
    <property type="molecule type" value="Genomic_DNA"/>
</dbReference>
<organism evidence="4 5">
    <name type="scientific">Sorangium cellulosum (strain So ce56)</name>
    <name type="common">Polyangium cellulosum (strain So ce56)</name>
    <dbReference type="NCBI Taxonomy" id="448385"/>
    <lineage>
        <taxon>Bacteria</taxon>
        <taxon>Pseudomonadati</taxon>
        <taxon>Myxococcota</taxon>
        <taxon>Polyangia</taxon>
        <taxon>Polyangiales</taxon>
        <taxon>Polyangiaceae</taxon>
        <taxon>Sorangium</taxon>
    </lineage>
</organism>
<proteinExistence type="predicted"/>
<dbReference type="AlphaFoldDB" id="A9EVF8"/>
<evidence type="ECO:0000256" key="2">
    <source>
        <dbReference type="ARBA" id="ARBA00022679"/>
    </source>
</evidence>
<dbReference type="EC" id="2.1.1.-" evidence="4"/>
<evidence type="ECO:0000313" key="4">
    <source>
        <dbReference type="EMBL" id="CAN94219.1"/>
    </source>
</evidence>
<sequence length="252" mass="27011">MTSRARTFGSAASAYERFRLGYPDELVDLVLEYAGRPVRSALEIGAGTGKATRAFAARGIEVTATDPDAAMLAELRRQVPASVTVVRGAFEDLPLTRTYDLVFAAAALHWTAPSGRWERVAALLGPDAAFASFGAPLRLADPGLAEAVRAARAPFLDDDEVPSPDGTPEGAAMRWPGTELIRSDAFTDVRQVVVTRRPTLSASDYVGHLSTISAYLELPASVRELALAAVRAVLPDRVTLDADLTLHLARRR</sequence>